<dbReference type="PRINTS" id="PR00006">
    <property type="entry name" value="COFILIN"/>
</dbReference>
<protein>
    <recommendedName>
        <fullName evidence="3">ADF-H domain-containing protein</fullName>
    </recommendedName>
</protein>
<dbReference type="SMART" id="SM00102">
    <property type="entry name" value="ADF"/>
    <property type="match status" value="1"/>
</dbReference>
<dbReference type="CDD" id="cd11286">
    <property type="entry name" value="ADF_cofilin_like"/>
    <property type="match status" value="1"/>
</dbReference>
<dbReference type="InParanoid" id="M3XHU6"/>
<dbReference type="AlphaFoldDB" id="M3XHU6"/>
<keyword evidence="2" id="KW-0009">Actin-binding</keyword>
<dbReference type="eggNOG" id="KOG1735">
    <property type="taxonomic scope" value="Eukaryota"/>
</dbReference>
<dbReference type="InterPro" id="IPR017904">
    <property type="entry name" value="ADF/Cofilin"/>
</dbReference>
<dbReference type="RefSeq" id="XP_005998154.1">
    <property type="nucleotide sequence ID" value="XM_005998092.3"/>
</dbReference>
<dbReference type="HOGENOM" id="CLU_094004_0_0_1"/>
<proteinExistence type="inferred from homology"/>
<dbReference type="OrthoDB" id="10249245at2759"/>
<dbReference type="GO" id="GO:0030042">
    <property type="term" value="P:actin filament depolymerization"/>
    <property type="evidence" value="ECO:0007669"/>
    <property type="project" value="InterPro"/>
</dbReference>
<feature type="domain" description="ADF-H" evidence="3">
    <location>
        <begin position="3"/>
        <end position="152"/>
    </location>
</feature>
<dbReference type="Gene3D" id="3.40.20.10">
    <property type="entry name" value="Severin"/>
    <property type="match status" value="1"/>
</dbReference>
<name>M3XHU6_LATCH</name>
<dbReference type="STRING" id="7897.ENSLACP00000022302"/>
<sequence>MASSGVGVHDECITVFNTMKVRKSGTKGGSRNKLVFFCLNPDKTQIIVDSERILTVDPSDACPVDAYQKLLDMLPENECRYALYDASFETNETKKEDLVFIYWCPDTANIKDKMVYSSSKNALKEKLVGIKHSWEVNSFDDCKDRECLASRLGAVKSLEGKAVLQSQRKM</sequence>
<dbReference type="Bgee" id="ENSLACG00000022155">
    <property type="expression patterns" value="Expressed in pelvic fin and 6 other cell types or tissues"/>
</dbReference>
<dbReference type="GeneID" id="102360491"/>
<dbReference type="OMA" id="ITFYSWS"/>
<dbReference type="PANTHER" id="PTHR11913">
    <property type="entry name" value="COFILIN-RELATED"/>
    <property type="match status" value="1"/>
</dbReference>
<dbReference type="GeneTree" id="ENSGT00950000183000"/>
<dbReference type="KEGG" id="lcm:102360491"/>
<keyword evidence="5" id="KW-1185">Reference proteome</keyword>
<dbReference type="InterPro" id="IPR029006">
    <property type="entry name" value="ADF-H/Gelsolin-like_dom_sf"/>
</dbReference>
<evidence type="ECO:0000313" key="4">
    <source>
        <dbReference type="Ensembl" id="ENSLACP00000022302.1"/>
    </source>
</evidence>
<dbReference type="Proteomes" id="UP000008672">
    <property type="component" value="Unassembled WGS sequence"/>
</dbReference>
<dbReference type="EMBL" id="AFYH01090643">
    <property type="status" value="NOT_ANNOTATED_CDS"/>
    <property type="molecule type" value="Genomic_DNA"/>
</dbReference>
<dbReference type="SUPFAM" id="SSF55753">
    <property type="entry name" value="Actin depolymerizing proteins"/>
    <property type="match status" value="1"/>
</dbReference>
<evidence type="ECO:0000256" key="2">
    <source>
        <dbReference type="ARBA" id="ARBA00023203"/>
    </source>
</evidence>
<organism evidence="4 5">
    <name type="scientific">Latimeria chalumnae</name>
    <name type="common">Coelacanth</name>
    <dbReference type="NCBI Taxonomy" id="7897"/>
    <lineage>
        <taxon>Eukaryota</taxon>
        <taxon>Metazoa</taxon>
        <taxon>Chordata</taxon>
        <taxon>Craniata</taxon>
        <taxon>Vertebrata</taxon>
        <taxon>Euteleostomi</taxon>
        <taxon>Coelacanthiformes</taxon>
        <taxon>Coelacanthidae</taxon>
        <taxon>Latimeria</taxon>
    </lineage>
</organism>
<dbReference type="GO" id="GO:0003779">
    <property type="term" value="F:actin binding"/>
    <property type="evidence" value="ECO:0007669"/>
    <property type="project" value="UniProtKB-KW"/>
</dbReference>
<evidence type="ECO:0000256" key="1">
    <source>
        <dbReference type="ARBA" id="ARBA00006844"/>
    </source>
</evidence>
<dbReference type="Pfam" id="PF00241">
    <property type="entry name" value="Cofilin_ADF"/>
    <property type="match status" value="1"/>
</dbReference>
<accession>M3XHU6</accession>
<reference evidence="4" key="2">
    <citation type="submission" date="2025-08" db="UniProtKB">
        <authorList>
            <consortium name="Ensembl"/>
        </authorList>
    </citation>
    <scope>IDENTIFICATION</scope>
</reference>
<gene>
    <name evidence="4" type="primary">LOC102360491</name>
</gene>
<dbReference type="Ensembl" id="ENSLACT00000025649.1">
    <property type="protein sequence ID" value="ENSLACP00000022302.1"/>
    <property type="gene ID" value="ENSLACG00000022155.1"/>
</dbReference>
<dbReference type="EMBL" id="AFYH01090642">
    <property type="status" value="NOT_ANNOTATED_CDS"/>
    <property type="molecule type" value="Genomic_DNA"/>
</dbReference>
<evidence type="ECO:0000313" key="5">
    <source>
        <dbReference type="Proteomes" id="UP000008672"/>
    </source>
</evidence>
<dbReference type="PROSITE" id="PS51263">
    <property type="entry name" value="ADF_H"/>
    <property type="match status" value="1"/>
</dbReference>
<dbReference type="GO" id="GO:0015629">
    <property type="term" value="C:actin cytoskeleton"/>
    <property type="evidence" value="ECO:0007669"/>
    <property type="project" value="InterPro"/>
</dbReference>
<reference evidence="5" key="1">
    <citation type="submission" date="2011-08" db="EMBL/GenBank/DDBJ databases">
        <title>The draft genome of Latimeria chalumnae.</title>
        <authorList>
            <person name="Di Palma F."/>
            <person name="Alfoldi J."/>
            <person name="Johnson J."/>
            <person name="Berlin A."/>
            <person name="Gnerre S."/>
            <person name="Jaffe D."/>
            <person name="MacCallum I."/>
            <person name="Young S."/>
            <person name="Walker B.J."/>
            <person name="Lander E."/>
            <person name="Lindblad-Toh K."/>
        </authorList>
    </citation>
    <scope>NUCLEOTIDE SEQUENCE [LARGE SCALE GENOMIC DNA]</scope>
    <source>
        <strain evidence="5">Wild caught</strain>
    </source>
</reference>
<evidence type="ECO:0000259" key="3">
    <source>
        <dbReference type="PROSITE" id="PS51263"/>
    </source>
</evidence>
<reference evidence="4" key="3">
    <citation type="submission" date="2025-09" db="UniProtKB">
        <authorList>
            <consortium name="Ensembl"/>
        </authorList>
    </citation>
    <scope>IDENTIFICATION</scope>
</reference>
<comment type="similarity">
    <text evidence="1">Belongs to the actin-binding proteins ADF family.</text>
</comment>
<dbReference type="InterPro" id="IPR002108">
    <property type="entry name" value="ADF-H"/>
</dbReference>